<evidence type="ECO:0000313" key="13">
    <source>
        <dbReference type="Proteomes" id="UP000007875"/>
    </source>
</evidence>
<keyword evidence="8" id="KW-1015">Disulfide bond</keyword>
<dbReference type="CDD" id="cd08662">
    <property type="entry name" value="M13"/>
    <property type="match status" value="1"/>
</dbReference>
<keyword evidence="5" id="KW-0378">Hydrolase</keyword>
<comment type="similarity">
    <text evidence="2">Belongs to the peptidase M13 family.</text>
</comment>
<evidence type="ECO:0000259" key="10">
    <source>
        <dbReference type="Pfam" id="PF01431"/>
    </source>
</evidence>
<dbReference type="AlphaFoldDB" id="H2ZFD6"/>
<organism evidence="12 13">
    <name type="scientific">Ciona savignyi</name>
    <name type="common">Pacific transparent sea squirt</name>
    <dbReference type="NCBI Taxonomy" id="51511"/>
    <lineage>
        <taxon>Eukaryota</taxon>
        <taxon>Metazoa</taxon>
        <taxon>Chordata</taxon>
        <taxon>Tunicata</taxon>
        <taxon>Ascidiacea</taxon>
        <taxon>Phlebobranchia</taxon>
        <taxon>Cionidae</taxon>
        <taxon>Ciona</taxon>
    </lineage>
</organism>
<evidence type="ECO:0008006" key="14">
    <source>
        <dbReference type="Google" id="ProtNLM"/>
    </source>
</evidence>
<dbReference type="GO" id="GO:0005886">
    <property type="term" value="C:plasma membrane"/>
    <property type="evidence" value="ECO:0007669"/>
    <property type="project" value="TreeGrafter"/>
</dbReference>
<keyword evidence="6" id="KW-0862">Zinc</keyword>
<evidence type="ECO:0000256" key="1">
    <source>
        <dbReference type="ARBA" id="ARBA00001947"/>
    </source>
</evidence>
<dbReference type="InterPro" id="IPR024079">
    <property type="entry name" value="MetalloPept_cat_dom_sf"/>
</dbReference>
<dbReference type="eggNOG" id="KOG3624">
    <property type="taxonomic scope" value="Eukaryota"/>
</dbReference>
<dbReference type="PANTHER" id="PTHR11733">
    <property type="entry name" value="ZINC METALLOPROTEASE FAMILY M13 NEPRILYSIN-RELATED"/>
    <property type="match status" value="1"/>
</dbReference>
<dbReference type="GO" id="GO:0016485">
    <property type="term" value="P:protein processing"/>
    <property type="evidence" value="ECO:0007669"/>
    <property type="project" value="TreeGrafter"/>
</dbReference>
<dbReference type="InterPro" id="IPR000718">
    <property type="entry name" value="Peptidase_M13"/>
</dbReference>
<evidence type="ECO:0000259" key="11">
    <source>
        <dbReference type="Pfam" id="PF05649"/>
    </source>
</evidence>
<dbReference type="Ensembl" id="ENSCSAVT00000016483.1">
    <property type="protein sequence ID" value="ENSCSAVP00000016302.1"/>
    <property type="gene ID" value="ENSCSAVG00000009592.1"/>
</dbReference>
<dbReference type="OMA" id="FGWAQVW"/>
<reference evidence="12" key="2">
    <citation type="submission" date="2025-08" db="UniProtKB">
        <authorList>
            <consortium name="Ensembl"/>
        </authorList>
    </citation>
    <scope>IDENTIFICATION</scope>
</reference>
<dbReference type="STRING" id="51511.ENSCSAVP00000016302"/>
<evidence type="ECO:0000256" key="9">
    <source>
        <dbReference type="ARBA" id="ARBA00023180"/>
    </source>
</evidence>
<keyword evidence="4" id="KW-0479">Metal-binding</keyword>
<dbReference type="GO" id="GO:0004222">
    <property type="term" value="F:metalloendopeptidase activity"/>
    <property type="evidence" value="ECO:0007669"/>
    <property type="project" value="InterPro"/>
</dbReference>
<evidence type="ECO:0000256" key="2">
    <source>
        <dbReference type="ARBA" id="ARBA00007357"/>
    </source>
</evidence>
<name>H2ZFD6_CIOSA</name>
<accession>H2ZFD6</accession>
<keyword evidence="13" id="KW-1185">Reference proteome</keyword>
<evidence type="ECO:0000256" key="5">
    <source>
        <dbReference type="ARBA" id="ARBA00022801"/>
    </source>
</evidence>
<evidence type="ECO:0000256" key="4">
    <source>
        <dbReference type="ARBA" id="ARBA00022723"/>
    </source>
</evidence>
<keyword evidence="9" id="KW-0325">Glycoprotein</keyword>
<keyword evidence="7" id="KW-0482">Metalloprotease</keyword>
<dbReference type="GeneTree" id="ENSGT00940000167824"/>
<dbReference type="PANTHER" id="PTHR11733:SF167">
    <property type="entry name" value="FI17812P1-RELATED"/>
    <property type="match status" value="1"/>
</dbReference>
<proteinExistence type="inferred from homology"/>
<dbReference type="Pfam" id="PF05649">
    <property type="entry name" value="Peptidase_M13_N"/>
    <property type="match status" value="1"/>
</dbReference>
<sequence>CMTRDCVDIASSIARSLDESVDPCQDFYEFACGGWESRNLLPSGESRWSGFNALQQSNQAIIKIMLEKNISSSHSEAEKKAKLFYESCINLDAINKQGAEPLLQMINNVSRWVKSYKELIVIHSYISHIGIISVGGWPVLGNWNVSEFNFNETIRRFFPYSIYPFLSIGVETDSKHSNSNVVIVGESGLSLGTRNWYVNKTIVEDKILSTYLEYMTQVATLLGAEDRNVTRDVLELEKQMAIISLPVEQMRNQEKNYHPDGAERFAENDITPAIDWLNLVPELFSKLANESVGMDEPVITFSIEYMKKISAIIHNTPKRILGNYFGWRFVRAFVGAMGQPFLDAENVFHKVQYGSNMVSAHTTEQYSSLISTHLVNQNVFHQECLERWRSCLGTVDSILGLAVGRLFVQKKFAKTSKSSVKFYHKDCLVIITAHDKSQFDAVWQAEEMVREIKASFQANLPKIPWMDPVTRKKASEKCSAVEDLIGFDDKMLNTTDVDDKYSEVAHTGYFEHHVSALKYLTERGYKLLRKPVKRKEWTVTPPTVNAYYSPTKNIIVFPAGILQPPFYSSGYPKSINYGGIGIVVGHELTHGFDDQGRQYDLHGNLKKWWKKETLAKFKEKADCMAKQYSRFDFDGAQVNGNLTLGENIADNGGVRLAYNAYQVWKQTNGSSEMLLPSLNYTHNQLFFISFAQLWCSLTTPQALKHQVKVDVHSPPKPRVIGSLSNFAEFSKAFNCPSGSPMNPVEKCKVW</sequence>
<evidence type="ECO:0000256" key="3">
    <source>
        <dbReference type="ARBA" id="ARBA00022670"/>
    </source>
</evidence>
<dbReference type="FunCoup" id="H2ZFD6">
    <property type="interactions" value="1"/>
</dbReference>
<dbReference type="InterPro" id="IPR008753">
    <property type="entry name" value="Peptidase_M13_N"/>
</dbReference>
<dbReference type="PROSITE" id="PS51885">
    <property type="entry name" value="NEPRILYSIN"/>
    <property type="match status" value="1"/>
</dbReference>
<evidence type="ECO:0000313" key="12">
    <source>
        <dbReference type="Ensembl" id="ENSCSAVP00000016302.1"/>
    </source>
</evidence>
<evidence type="ECO:0000256" key="8">
    <source>
        <dbReference type="ARBA" id="ARBA00023157"/>
    </source>
</evidence>
<dbReference type="FunFam" id="3.40.390.10:FF:000076">
    <property type="entry name" value="membrane metallo-endopeptidase-like 1"/>
    <property type="match status" value="1"/>
</dbReference>
<dbReference type="SUPFAM" id="SSF55486">
    <property type="entry name" value="Metalloproteases ('zincins'), catalytic domain"/>
    <property type="match status" value="1"/>
</dbReference>
<evidence type="ECO:0000256" key="6">
    <source>
        <dbReference type="ARBA" id="ARBA00022833"/>
    </source>
</evidence>
<dbReference type="PRINTS" id="PR00786">
    <property type="entry name" value="NEPRILYSIN"/>
</dbReference>
<dbReference type="Gene3D" id="1.10.1380.10">
    <property type="entry name" value="Neutral endopeptidase , domain2"/>
    <property type="match status" value="1"/>
</dbReference>
<dbReference type="Pfam" id="PF01431">
    <property type="entry name" value="Peptidase_M13"/>
    <property type="match status" value="1"/>
</dbReference>
<comment type="cofactor">
    <cofactor evidence="1">
        <name>Zn(2+)</name>
        <dbReference type="ChEBI" id="CHEBI:29105"/>
    </cofactor>
</comment>
<feature type="domain" description="Peptidase M13 C-terminal" evidence="10">
    <location>
        <begin position="545"/>
        <end position="749"/>
    </location>
</feature>
<dbReference type="InParanoid" id="H2ZFD6"/>
<feature type="domain" description="Peptidase M13 N-terminal" evidence="11">
    <location>
        <begin position="23"/>
        <end position="487"/>
    </location>
</feature>
<protein>
    <recommendedName>
        <fullName evidence="14">Endothelin-converting enzyme 1</fullName>
    </recommendedName>
</protein>
<dbReference type="InterPro" id="IPR042089">
    <property type="entry name" value="Peptidase_M13_dom_2"/>
</dbReference>
<keyword evidence="3" id="KW-0645">Protease</keyword>
<dbReference type="InterPro" id="IPR018497">
    <property type="entry name" value="Peptidase_M13_C"/>
</dbReference>
<dbReference type="Gene3D" id="3.40.390.10">
    <property type="entry name" value="Collagenase (Catalytic Domain)"/>
    <property type="match status" value="1"/>
</dbReference>
<reference evidence="13" key="1">
    <citation type="submission" date="2003-08" db="EMBL/GenBank/DDBJ databases">
        <authorList>
            <person name="Birren B."/>
            <person name="Nusbaum C."/>
            <person name="Abebe A."/>
            <person name="Abouelleil A."/>
            <person name="Adekoya E."/>
            <person name="Ait-zahra M."/>
            <person name="Allen N."/>
            <person name="Allen T."/>
            <person name="An P."/>
            <person name="Anderson M."/>
            <person name="Anderson S."/>
            <person name="Arachchi H."/>
            <person name="Armbruster J."/>
            <person name="Bachantsang P."/>
            <person name="Baldwin J."/>
            <person name="Barry A."/>
            <person name="Bayul T."/>
            <person name="Blitshsteyn B."/>
            <person name="Bloom T."/>
            <person name="Blye J."/>
            <person name="Boguslavskiy L."/>
            <person name="Borowsky M."/>
            <person name="Boukhgalter B."/>
            <person name="Brunache A."/>
            <person name="Butler J."/>
            <person name="Calixte N."/>
            <person name="Calvo S."/>
            <person name="Camarata J."/>
            <person name="Campo K."/>
            <person name="Chang J."/>
            <person name="Cheshatsang Y."/>
            <person name="Citroen M."/>
            <person name="Collymore A."/>
            <person name="Considine T."/>
            <person name="Cook A."/>
            <person name="Cooke P."/>
            <person name="Corum B."/>
            <person name="Cuomo C."/>
            <person name="David R."/>
            <person name="Dawoe T."/>
            <person name="Degray S."/>
            <person name="Dodge S."/>
            <person name="Dooley K."/>
            <person name="Dorje P."/>
            <person name="Dorjee K."/>
            <person name="Dorris L."/>
            <person name="Duffey N."/>
            <person name="Dupes A."/>
            <person name="Elkins T."/>
            <person name="Engels R."/>
            <person name="Erickson J."/>
            <person name="Farina A."/>
            <person name="Faro S."/>
            <person name="Ferreira P."/>
            <person name="Fischer H."/>
            <person name="Fitzgerald M."/>
            <person name="Foley K."/>
            <person name="Gage D."/>
            <person name="Galagan J."/>
            <person name="Gearin G."/>
            <person name="Gnerre S."/>
            <person name="Gnirke A."/>
            <person name="Goyette A."/>
            <person name="Graham J."/>
            <person name="Grandbois E."/>
            <person name="Gyaltsen K."/>
            <person name="Hafez N."/>
            <person name="Hagopian D."/>
            <person name="Hagos B."/>
            <person name="Hall J."/>
            <person name="Hatcher B."/>
            <person name="Heller A."/>
            <person name="Higgins H."/>
            <person name="Honan T."/>
            <person name="Horn A."/>
            <person name="Houde N."/>
            <person name="Hughes L."/>
            <person name="Hulme W."/>
            <person name="Husby E."/>
            <person name="Iliev I."/>
            <person name="Jaffe D."/>
            <person name="Jones C."/>
            <person name="Kamal M."/>
            <person name="Kamat A."/>
            <person name="Kamvysselis M."/>
            <person name="Karlsson E."/>
            <person name="Kells C."/>
            <person name="Kieu A."/>
            <person name="Kisner P."/>
            <person name="Kodira C."/>
            <person name="Kulbokas E."/>
            <person name="Labutti K."/>
            <person name="Lama D."/>
            <person name="Landers T."/>
            <person name="Leger J."/>
            <person name="Levine S."/>
            <person name="Lewis D."/>
            <person name="Lewis T."/>
            <person name="Lindblad-toh K."/>
            <person name="Liu X."/>
            <person name="Lokyitsang T."/>
            <person name="Lokyitsang Y."/>
            <person name="Lucien O."/>
            <person name="Lui A."/>
            <person name="Ma L.J."/>
            <person name="Mabbitt R."/>
            <person name="Macdonald J."/>
            <person name="Maclean C."/>
            <person name="Major J."/>
            <person name="Manning J."/>
            <person name="Marabella R."/>
            <person name="Maru K."/>
            <person name="Matthews C."/>
            <person name="Mauceli E."/>
            <person name="Mccarthy M."/>
            <person name="Mcdonough S."/>
            <person name="Mcghee T."/>
            <person name="Meldrim J."/>
            <person name="Meneus L."/>
            <person name="Mesirov J."/>
            <person name="Mihalev A."/>
            <person name="Mihova T."/>
            <person name="Mikkelsen T."/>
            <person name="Mlenga V."/>
            <person name="Moru K."/>
            <person name="Mozes J."/>
            <person name="Mulrain L."/>
            <person name="Munson G."/>
            <person name="Naylor J."/>
            <person name="Newes C."/>
            <person name="Nguyen C."/>
            <person name="Nguyen N."/>
            <person name="Nguyen T."/>
            <person name="Nicol R."/>
            <person name="Nielsen C."/>
            <person name="Nizzari M."/>
            <person name="Norbu C."/>
            <person name="Norbu N."/>
            <person name="O'donnell P."/>
            <person name="Okoawo O."/>
            <person name="O'leary S."/>
            <person name="Omotosho B."/>
            <person name="O'neill K."/>
            <person name="Osman S."/>
            <person name="Parker S."/>
            <person name="Perrin D."/>
            <person name="Phunkhang P."/>
            <person name="Piqani B."/>
            <person name="Purcell S."/>
            <person name="Rachupka T."/>
            <person name="Ramasamy U."/>
            <person name="Rameau R."/>
            <person name="Ray V."/>
            <person name="Raymond C."/>
            <person name="Retta R."/>
            <person name="Richardson S."/>
            <person name="Rise C."/>
            <person name="Rodriguez J."/>
            <person name="Rogers J."/>
            <person name="Rogov P."/>
            <person name="Rutman M."/>
            <person name="Schupbach R."/>
            <person name="Seaman C."/>
            <person name="Settipalli S."/>
            <person name="Sharpe T."/>
            <person name="Sheridan J."/>
            <person name="Sherpa N."/>
            <person name="Shi J."/>
            <person name="Smirnov S."/>
            <person name="Smith C."/>
            <person name="Sougnez C."/>
            <person name="Spencer B."/>
            <person name="Stalker J."/>
            <person name="Stange-thomann N."/>
            <person name="Stavropoulos S."/>
            <person name="Stetson K."/>
            <person name="Stone C."/>
            <person name="Stone S."/>
            <person name="Stubbs M."/>
            <person name="Talamas J."/>
            <person name="Tchuinga P."/>
            <person name="Tenzing P."/>
            <person name="Tesfaye S."/>
            <person name="Theodore J."/>
            <person name="Thoulutsang Y."/>
            <person name="Topham K."/>
            <person name="Towey S."/>
            <person name="Tsamla T."/>
            <person name="Tsomo N."/>
            <person name="Vallee D."/>
            <person name="Vassiliev H."/>
            <person name="Venkataraman V."/>
            <person name="Vinson J."/>
            <person name="Vo A."/>
            <person name="Wade C."/>
            <person name="Wang S."/>
            <person name="Wangchuk T."/>
            <person name="Wangdi T."/>
            <person name="Whittaker C."/>
            <person name="Wilkinson J."/>
            <person name="Wu Y."/>
            <person name="Wyman D."/>
            <person name="Yadav S."/>
            <person name="Yang S."/>
            <person name="Yang X."/>
            <person name="Yeager S."/>
            <person name="Yee E."/>
            <person name="Young G."/>
            <person name="Zainoun J."/>
            <person name="Zembeck L."/>
            <person name="Zimmer A."/>
            <person name="Zody M."/>
            <person name="Lander E."/>
        </authorList>
    </citation>
    <scope>NUCLEOTIDE SEQUENCE [LARGE SCALE GENOMIC DNA]</scope>
</reference>
<evidence type="ECO:0000256" key="7">
    <source>
        <dbReference type="ARBA" id="ARBA00023049"/>
    </source>
</evidence>
<reference evidence="12" key="3">
    <citation type="submission" date="2025-09" db="UniProtKB">
        <authorList>
            <consortium name="Ensembl"/>
        </authorList>
    </citation>
    <scope>IDENTIFICATION</scope>
</reference>
<dbReference type="GO" id="GO:0046872">
    <property type="term" value="F:metal ion binding"/>
    <property type="evidence" value="ECO:0007669"/>
    <property type="project" value="UniProtKB-KW"/>
</dbReference>
<dbReference type="Proteomes" id="UP000007875">
    <property type="component" value="Unassembled WGS sequence"/>
</dbReference>